<feature type="region of interest" description="Disordered" evidence="1">
    <location>
        <begin position="306"/>
        <end position="327"/>
    </location>
</feature>
<name>A0A7S4SGL7_9DINO</name>
<proteinExistence type="predicted"/>
<feature type="compositionally biased region" description="Low complexity" evidence="1">
    <location>
        <begin position="309"/>
        <end position="327"/>
    </location>
</feature>
<dbReference type="EMBL" id="HBNR01070356">
    <property type="protein sequence ID" value="CAE4644805.1"/>
    <property type="molecule type" value="Transcribed_RNA"/>
</dbReference>
<protein>
    <submittedName>
        <fullName evidence="2">Uncharacterized protein</fullName>
    </submittedName>
</protein>
<evidence type="ECO:0000313" key="2">
    <source>
        <dbReference type="EMBL" id="CAE4644805.1"/>
    </source>
</evidence>
<sequence>MGAPCCKQGPAAEKHLKGYLAWREAAIVSHGCLAEAHKGSQDPLSEDVVQVASDLHERVKAFLASDAVLGKPGFTPEGVEELKPKDSDWRGFSRWMIDRVHGVNQLGGPRVKVVSWKTLRQLGRFPKFPTESGHILDAEVLLKEYARIQDDKGKVEGRVICFSFFSHRWERPSRVGAGAHPDSEDHKKAKALAKFGEFGSCPIFAEHHGFDYYFWVDYSSIDQVNSAPKEMGIAALSAYVASCIQMIMYNSETAEYEPRAWTRLERMMGYTYCACPLFKYLDDSYPYRPIDVDGIISQNPACFKKGEEAATPTGPTPASRTATTSPL</sequence>
<evidence type="ECO:0000256" key="1">
    <source>
        <dbReference type="SAM" id="MobiDB-lite"/>
    </source>
</evidence>
<gene>
    <name evidence="2" type="ORF">AMON00008_LOCUS49825</name>
</gene>
<organism evidence="2">
    <name type="scientific">Alexandrium monilatum</name>
    <dbReference type="NCBI Taxonomy" id="311494"/>
    <lineage>
        <taxon>Eukaryota</taxon>
        <taxon>Sar</taxon>
        <taxon>Alveolata</taxon>
        <taxon>Dinophyceae</taxon>
        <taxon>Gonyaulacales</taxon>
        <taxon>Pyrocystaceae</taxon>
        <taxon>Alexandrium</taxon>
    </lineage>
</organism>
<accession>A0A7S4SGL7</accession>
<reference evidence="2" key="1">
    <citation type="submission" date="2021-01" db="EMBL/GenBank/DDBJ databases">
        <authorList>
            <person name="Corre E."/>
            <person name="Pelletier E."/>
            <person name="Niang G."/>
            <person name="Scheremetjew M."/>
            <person name="Finn R."/>
            <person name="Kale V."/>
            <person name="Holt S."/>
            <person name="Cochrane G."/>
            <person name="Meng A."/>
            <person name="Brown T."/>
            <person name="Cohen L."/>
        </authorList>
    </citation>
    <scope>NUCLEOTIDE SEQUENCE</scope>
    <source>
        <strain evidence="2">CCMP3105</strain>
    </source>
</reference>
<dbReference type="AlphaFoldDB" id="A0A7S4SGL7"/>